<name>A0ABV9G2U9_9ACTN</name>
<accession>A0ABV9G2U9</accession>
<feature type="transmembrane region" description="Helical" evidence="3">
    <location>
        <begin position="106"/>
        <end position="124"/>
    </location>
</feature>
<feature type="transmembrane region" description="Helical" evidence="3">
    <location>
        <begin position="155"/>
        <end position="174"/>
    </location>
</feature>
<feature type="transmembrane region" description="Helical" evidence="3">
    <location>
        <begin position="131"/>
        <end position="149"/>
    </location>
</feature>
<protein>
    <submittedName>
        <fullName evidence="5">DMT family transporter</fullName>
    </submittedName>
</protein>
<feature type="region of interest" description="Disordered" evidence="2">
    <location>
        <begin position="294"/>
        <end position="338"/>
    </location>
</feature>
<keyword evidence="3" id="KW-0812">Transmembrane</keyword>
<feature type="transmembrane region" description="Helical" evidence="3">
    <location>
        <begin position="211"/>
        <end position="233"/>
    </location>
</feature>
<feature type="compositionally biased region" description="Polar residues" evidence="2">
    <location>
        <begin position="304"/>
        <end position="331"/>
    </location>
</feature>
<feature type="transmembrane region" description="Helical" evidence="3">
    <location>
        <begin position="274"/>
        <end position="292"/>
    </location>
</feature>
<feature type="domain" description="EamA" evidence="4">
    <location>
        <begin position="155"/>
        <end position="283"/>
    </location>
</feature>
<feature type="transmembrane region" description="Helical" evidence="3">
    <location>
        <begin position="20"/>
        <end position="44"/>
    </location>
</feature>
<keyword evidence="6" id="KW-1185">Reference proteome</keyword>
<dbReference type="Proteomes" id="UP001595993">
    <property type="component" value="Unassembled WGS sequence"/>
</dbReference>
<sequence length="338" mass="34068">MTDPAPGRALAGKSATSSVLPAAAATLCAMISVQSGAAVAVLLFDQVPPAGTAWLRLSFGALLLLLWTRPRVRSLPARDLGAAAALGAASAAMTLCSFQAIDSLPLGTVSAVEFLGPLAVALFGSRRPADLLWPVIALAGVLLMTRPWAADANWVGIGFALGAAVGLAGYVVLTQKVADRFTGQQGIALSTTGAALFTGLAVGWGAEGSWWSPRALLISAAAAVLLPIIPHVLETLALRRLTAGAFGTLMSLEPAVGTGVGAIALAQIPDPQQLFGVVLVCVAGIAACRGGARQAEAAPRGDTEPTTQASPGDTEPTAQSCQVNTEPTAQASRVGPAR</sequence>
<evidence type="ECO:0000313" key="5">
    <source>
        <dbReference type="EMBL" id="MFC4608475.1"/>
    </source>
</evidence>
<gene>
    <name evidence="5" type="ORF">ACFO9E_11695</name>
</gene>
<keyword evidence="3" id="KW-1133">Transmembrane helix</keyword>
<dbReference type="SUPFAM" id="SSF103481">
    <property type="entry name" value="Multidrug resistance efflux transporter EmrE"/>
    <property type="match status" value="2"/>
</dbReference>
<keyword evidence="3" id="KW-0472">Membrane</keyword>
<evidence type="ECO:0000256" key="3">
    <source>
        <dbReference type="SAM" id="Phobius"/>
    </source>
</evidence>
<feature type="transmembrane region" description="Helical" evidence="3">
    <location>
        <begin position="50"/>
        <end position="68"/>
    </location>
</feature>
<evidence type="ECO:0000256" key="1">
    <source>
        <dbReference type="ARBA" id="ARBA00007362"/>
    </source>
</evidence>
<dbReference type="RefSeq" id="WP_381194013.1">
    <property type="nucleotide sequence ID" value="NZ_JBHSFE010000010.1"/>
</dbReference>
<evidence type="ECO:0000259" key="4">
    <source>
        <dbReference type="Pfam" id="PF00892"/>
    </source>
</evidence>
<comment type="caution">
    <text evidence="5">The sequence shown here is derived from an EMBL/GenBank/DDBJ whole genome shotgun (WGS) entry which is preliminary data.</text>
</comment>
<evidence type="ECO:0000256" key="2">
    <source>
        <dbReference type="SAM" id="MobiDB-lite"/>
    </source>
</evidence>
<feature type="transmembrane region" description="Helical" evidence="3">
    <location>
        <begin position="80"/>
        <end position="100"/>
    </location>
</feature>
<dbReference type="InterPro" id="IPR037185">
    <property type="entry name" value="EmrE-like"/>
</dbReference>
<evidence type="ECO:0000313" key="6">
    <source>
        <dbReference type="Proteomes" id="UP001595993"/>
    </source>
</evidence>
<proteinExistence type="inferred from homology"/>
<feature type="transmembrane region" description="Helical" evidence="3">
    <location>
        <begin position="245"/>
        <end position="268"/>
    </location>
</feature>
<reference evidence="6" key="1">
    <citation type="journal article" date="2019" name="Int. J. Syst. Evol. Microbiol.">
        <title>The Global Catalogue of Microorganisms (GCM) 10K type strain sequencing project: providing services to taxonomists for standard genome sequencing and annotation.</title>
        <authorList>
            <consortium name="The Broad Institute Genomics Platform"/>
            <consortium name="The Broad Institute Genome Sequencing Center for Infectious Disease"/>
            <person name="Wu L."/>
            <person name="Ma J."/>
        </authorList>
    </citation>
    <scope>NUCLEOTIDE SEQUENCE [LARGE SCALE GENOMIC DNA]</scope>
    <source>
        <strain evidence="6">CGMCC 4.7139</strain>
    </source>
</reference>
<dbReference type="EMBL" id="JBHSFE010000010">
    <property type="protein sequence ID" value="MFC4608475.1"/>
    <property type="molecule type" value="Genomic_DNA"/>
</dbReference>
<dbReference type="InterPro" id="IPR000620">
    <property type="entry name" value="EamA_dom"/>
</dbReference>
<comment type="similarity">
    <text evidence="1">Belongs to the EamA transporter family.</text>
</comment>
<dbReference type="Pfam" id="PF00892">
    <property type="entry name" value="EamA"/>
    <property type="match status" value="1"/>
</dbReference>
<organism evidence="5 6">
    <name type="scientific">Streptomyces maoxianensis</name>
    <dbReference type="NCBI Taxonomy" id="1459942"/>
    <lineage>
        <taxon>Bacteria</taxon>
        <taxon>Bacillati</taxon>
        <taxon>Actinomycetota</taxon>
        <taxon>Actinomycetes</taxon>
        <taxon>Kitasatosporales</taxon>
        <taxon>Streptomycetaceae</taxon>
        <taxon>Streptomyces</taxon>
    </lineage>
</organism>
<feature type="transmembrane region" description="Helical" evidence="3">
    <location>
        <begin position="186"/>
        <end position="205"/>
    </location>
</feature>